<evidence type="ECO:0000313" key="4">
    <source>
        <dbReference type="EMBL" id="UJO20525.1"/>
    </source>
</evidence>
<dbReference type="GeneID" id="71991061"/>
<name>A0A9Q8PDN4_PASFU</name>
<dbReference type="RefSeq" id="XP_047764891.1">
    <property type="nucleotide sequence ID" value="XM_047910331.1"/>
</dbReference>
<feature type="chain" id="PRO_5040258149" description="Transmembrane protein" evidence="3">
    <location>
        <begin position="24"/>
        <end position="316"/>
    </location>
</feature>
<keyword evidence="3" id="KW-0732">Signal</keyword>
<dbReference type="OrthoDB" id="5215637at2759"/>
<protein>
    <recommendedName>
        <fullName evidence="6">Transmembrane protein</fullName>
    </recommendedName>
</protein>
<keyword evidence="2" id="KW-1133">Transmembrane helix</keyword>
<evidence type="ECO:0000256" key="1">
    <source>
        <dbReference type="SAM" id="MobiDB-lite"/>
    </source>
</evidence>
<keyword evidence="5" id="KW-1185">Reference proteome</keyword>
<dbReference type="KEGG" id="ffu:CLAFUR5_11183"/>
<evidence type="ECO:0000313" key="5">
    <source>
        <dbReference type="Proteomes" id="UP000756132"/>
    </source>
</evidence>
<organism evidence="4 5">
    <name type="scientific">Passalora fulva</name>
    <name type="common">Tomato leaf mold</name>
    <name type="synonym">Cladosporium fulvum</name>
    <dbReference type="NCBI Taxonomy" id="5499"/>
    <lineage>
        <taxon>Eukaryota</taxon>
        <taxon>Fungi</taxon>
        <taxon>Dikarya</taxon>
        <taxon>Ascomycota</taxon>
        <taxon>Pezizomycotina</taxon>
        <taxon>Dothideomycetes</taxon>
        <taxon>Dothideomycetidae</taxon>
        <taxon>Mycosphaerellales</taxon>
        <taxon>Mycosphaerellaceae</taxon>
        <taxon>Fulvia</taxon>
    </lineage>
</organism>
<feature type="transmembrane region" description="Helical" evidence="2">
    <location>
        <begin position="163"/>
        <end position="185"/>
    </location>
</feature>
<reference evidence="4" key="2">
    <citation type="journal article" date="2022" name="Microb. Genom.">
        <title>A chromosome-scale genome assembly of the tomato pathogen Cladosporium fulvum reveals a compartmentalized genome architecture and the presence of a dispensable chromosome.</title>
        <authorList>
            <person name="Zaccaron A.Z."/>
            <person name="Chen L.H."/>
            <person name="Samaras A."/>
            <person name="Stergiopoulos I."/>
        </authorList>
    </citation>
    <scope>NUCLEOTIDE SEQUENCE</scope>
    <source>
        <strain evidence="4">Race5_Kim</strain>
    </source>
</reference>
<reference evidence="4" key="1">
    <citation type="submission" date="2021-12" db="EMBL/GenBank/DDBJ databases">
        <authorList>
            <person name="Zaccaron A."/>
            <person name="Stergiopoulos I."/>
        </authorList>
    </citation>
    <scope>NUCLEOTIDE SEQUENCE</scope>
    <source>
        <strain evidence="4">Race5_Kim</strain>
    </source>
</reference>
<gene>
    <name evidence="4" type="ORF">CLAFUR5_11183</name>
</gene>
<evidence type="ECO:0000256" key="3">
    <source>
        <dbReference type="SAM" id="SignalP"/>
    </source>
</evidence>
<evidence type="ECO:0000256" key="2">
    <source>
        <dbReference type="SAM" id="Phobius"/>
    </source>
</evidence>
<feature type="signal peptide" evidence="3">
    <location>
        <begin position="1"/>
        <end position="23"/>
    </location>
</feature>
<keyword evidence="2" id="KW-0472">Membrane</keyword>
<dbReference type="Proteomes" id="UP000756132">
    <property type="component" value="Chromosome 8"/>
</dbReference>
<keyword evidence="2" id="KW-0812">Transmembrane</keyword>
<proteinExistence type="predicted"/>
<dbReference type="AlphaFoldDB" id="A0A9Q8PDN4"/>
<feature type="region of interest" description="Disordered" evidence="1">
    <location>
        <begin position="277"/>
        <end position="316"/>
    </location>
</feature>
<sequence length="316" mass="33329">MTFLGSFSRALAAATLLMRLSAAQQCYFPNGSPSTHVPCRSGGGESPCCGSSEFCMDDGLCFGGGLVSRGSCTDKSWESEACAGYCKMTNAGGSIAIMPCSNNGGSPLYVCGINSSLCKNTASQFTISGGSFVLRPAQVEALVGSAFSSMAAEEAKLYTGGQMAGLGCGLGLPLLFCICAAFFMWRRERNGRPKLMYKLPDDHNEFGGFKAPSSSTMASPTFGLRPPSFASYHGSVHVAQASRPGAPAYMQSYLERYQATMNEKTGKSVRVNVQPVEIGGTPIPMKKQDGVRSPSRQEGVRSASRHEGVRSSSTLK</sequence>
<evidence type="ECO:0008006" key="6">
    <source>
        <dbReference type="Google" id="ProtNLM"/>
    </source>
</evidence>
<dbReference type="EMBL" id="CP090170">
    <property type="protein sequence ID" value="UJO20525.1"/>
    <property type="molecule type" value="Genomic_DNA"/>
</dbReference>
<accession>A0A9Q8PDN4</accession>